<keyword evidence="3 7" id="KW-0223">Dioxygenase</keyword>
<dbReference type="InterPro" id="IPR042098">
    <property type="entry name" value="TauD-like_sf"/>
</dbReference>
<dbReference type="GO" id="GO:0046872">
    <property type="term" value="F:metal ion binding"/>
    <property type="evidence" value="ECO:0007669"/>
    <property type="project" value="UniProtKB-KW"/>
</dbReference>
<accession>A0A7T4QYN6</accession>
<dbReference type="SUPFAM" id="SSF51197">
    <property type="entry name" value="Clavaminate synthase-like"/>
    <property type="match status" value="1"/>
</dbReference>
<evidence type="ECO:0000259" key="6">
    <source>
        <dbReference type="Pfam" id="PF02668"/>
    </source>
</evidence>
<sequence length="270" mass="30377">MTFEAIPLKEDIGSQIHASVDAILSPENGAELRQLLIERGVLVFRELNPNDDQQLTLAGHIGTVRMEGGRGIYKITLDKNLNENADYLKGSWLWHLDGTHDKVPPFATMLSGKVLSKSGGQTEFANSYAAYESLSEDMKARIENMEVVHSVETSMRRAGIEATERNLAIWRSNPDTTHRLVWQHANGRKSLVIGCHADHIVGLERAESDALLKELIDWATQPRFVYRHEWKVGDLLIWDNTGVLHRAEPYPLDSGRVMHRCTLVGEEAFS</sequence>
<keyword evidence="4" id="KW-0560">Oxidoreductase</keyword>
<protein>
    <submittedName>
        <fullName evidence="7">TauD/TfdA family dioxygenase</fullName>
    </submittedName>
</protein>
<dbReference type="RefSeq" id="WP_198568722.1">
    <property type="nucleotide sequence ID" value="NZ_CP066167.1"/>
</dbReference>
<dbReference type="InterPro" id="IPR003819">
    <property type="entry name" value="TauD/TfdA-like"/>
</dbReference>
<dbReference type="PANTHER" id="PTHR43779">
    <property type="entry name" value="DIOXYGENASE RV0097-RELATED"/>
    <property type="match status" value="1"/>
</dbReference>
<evidence type="ECO:0000256" key="1">
    <source>
        <dbReference type="ARBA" id="ARBA00005896"/>
    </source>
</evidence>
<keyword evidence="2" id="KW-0479">Metal-binding</keyword>
<gene>
    <name evidence="7" type="ORF">I6N98_12705</name>
</gene>
<dbReference type="AlphaFoldDB" id="A0A7T4QYN6"/>
<name>A0A7T4QYN6_9GAMM</name>
<comment type="similarity">
    <text evidence="1">Belongs to the TfdA dioxygenase family.</text>
</comment>
<dbReference type="Gene3D" id="3.60.130.10">
    <property type="entry name" value="Clavaminate synthase-like"/>
    <property type="match status" value="1"/>
</dbReference>
<dbReference type="Pfam" id="PF02668">
    <property type="entry name" value="TauD"/>
    <property type="match status" value="1"/>
</dbReference>
<evidence type="ECO:0000256" key="5">
    <source>
        <dbReference type="ARBA" id="ARBA00023004"/>
    </source>
</evidence>
<reference evidence="7 8" key="1">
    <citation type="submission" date="2020-12" db="EMBL/GenBank/DDBJ databases">
        <authorList>
            <person name="Shan Y."/>
        </authorList>
    </citation>
    <scope>NUCLEOTIDE SEQUENCE [LARGE SCALE GENOMIC DNA]</scope>
    <source>
        <strain evidence="8">csc3.9</strain>
    </source>
</reference>
<keyword evidence="8" id="KW-1185">Reference proteome</keyword>
<evidence type="ECO:0000256" key="2">
    <source>
        <dbReference type="ARBA" id="ARBA00022723"/>
    </source>
</evidence>
<proteinExistence type="inferred from homology"/>
<dbReference type="InterPro" id="IPR051178">
    <property type="entry name" value="TfdA_dioxygenase"/>
</dbReference>
<keyword evidence="5" id="KW-0408">Iron</keyword>
<evidence type="ECO:0000256" key="4">
    <source>
        <dbReference type="ARBA" id="ARBA00023002"/>
    </source>
</evidence>
<feature type="domain" description="TauD/TfdA-like" evidence="6">
    <location>
        <begin position="7"/>
        <end position="262"/>
    </location>
</feature>
<dbReference type="EMBL" id="CP066167">
    <property type="protein sequence ID" value="QQD17220.1"/>
    <property type="molecule type" value="Genomic_DNA"/>
</dbReference>
<organism evidence="7 8">
    <name type="scientific">Spongiibacter nanhainus</name>
    <dbReference type="NCBI Taxonomy" id="2794344"/>
    <lineage>
        <taxon>Bacteria</taxon>
        <taxon>Pseudomonadati</taxon>
        <taxon>Pseudomonadota</taxon>
        <taxon>Gammaproteobacteria</taxon>
        <taxon>Cellvibrionales</taxon>
        <taxon>Spongiibacteraceae</taxon>
        <taxon>Spongiibacter</taxon>
    </lineage>
</organism>
<evidence type="ECO:0000313" key="7">
    <source>
        <dbReference type="EMBL" id="QQD17220.1"/>
    </source>
</evidence>
<evidence type="ECO:0000256" key="3">
    <source>
        <dbReference type="ARBA" id="ARBA00022964"/>
    </source>
</evidence>
<dbReference type="KEGG" id="snan:I6N98_12705"/>
<dbReference type="GO" id="GO:0016706">
    <property type="term" value="F:2-oxoglutarate-dependent dioxygenase activity"/>
    <property type="evidence" value="ECO:0007669"/>
    <property type="project" value="UniProtKB-ARBA"/>
</dbReference>
<dbReference type="Proteomes" id="UP000596063">
    <property type="component" value="Chromosome"/>
</dbReference>
<dbReference type="PANTHER" id="PTHR43779:SF3">
    <property type="entry name" value="(3R)-3-[(CARBOXYMETHYL)AMINO]FATTY ACID OXYGENASE_DECARBOXYLASE"/>
    <property type="match status" value="1"/>
</dbReference>
<evidence type="ECO:0000313" key="8">
    <source>
        <dbReference type="Proteomes" id="UP000596063"/>
    </source>
</evidence>